<dbReference type="Pfam" id="PF00107">
    <property type="entry name" value="ADH_zinc_N"/>
    <property type="match status" value="1"/>
</dbReference>
<dbReference type="PANTHER" id="PTHR44154">
    <property type="entry name" value="QUINONE OXIDOREDUCTASE"/>
    <property type="match status" value="1"/>
</dbReference>
<dbReference type="Pfam" id="PF08240">
    <property type="entry name" value="ADH_N"/>
    <property type="match status" value="1"/>
</dbReference>
<dbReference type="SUPFAM" id="SSF50129">
    <property type="entry name" value="GroES-like"/>
    <property type="match status" value="1"/>
</dbReference>
<dbReference type="SMART" id="SM00829">
    <property type="entry name" value="PKS_ER"/>
    <property type="match status" value="1"/>
</dbReference>
<dbReference type="EC" id="1.1.1.1" evidence="3"/>
<keyword evidence="3" id="KW-0560">Oxidoreductase</keyword>
<dbReference type="PANTHER" id="PTHR44154:SF1">
    <property type="entry name" value="QUINONE OXIDOREDUCTASE"/>
    <property type="match status" value="1"/>
</dbReference>
<proteinExistence type="predicted"/>
<dbReference type="Gene3D" id="3.90.180.10">
    <property type="entry name" value="Medium-chain alcohol dehydrogenases, catalytic domain"/>
    <property type="match status" value="1"/>
</dbReference>
<dbReference type="GO" id="GO:0004022">
    <property type="term" value="F:alcohol dehydrogenase (NAD+) activity"/>
    <property type="evidence" value="ECO:0007669"/>
    <property type="project" value="UniProtKB-EC"/>
</dbReference>
<evidence type="ECO:0000256" key="1">
    <source>
        <dbReference type="ARBA" id="ARBA00022857"/>
    </source>
</evidence>
<dbReference type="InterPro" id="IPR051603">
    <property type="entry name" value="Zinc-ADH_QOR/CCCR"/>
</dbReference>
<keyword evidence="1" id="KW-0521">NADP</keyword>
<evidence type="ECO:0000259" key="2">
    <source>
        <dbReference type="SMART" id="SM00829"/>
    </source>
</evidence>
<gene>
    <name evidence="3" type="ORF">MGWOODY_XGa2107</name>
</gene>
<reference evidence="3" key="1">
    <citation type="submission" date="2015-10" db="EMBL/GenBank/DDBJ databases">
        <authorList>
            <person name="Gilbert D.G."/>
        </authorList>
    </citation>
    <scope>NUCLEOTIDE SEQUENCE</scope>
</reference>
<accession>A0A160TYT7</accession>
<dbReference type="InterPro" id="IPR011032">
    <property type="entry name" value="GroES-like_sf"/>
</dbReference>
<dbReference type="EMBL" id="CZRL01000120">
    <property type="protein sequence ID" value="CUS55039.1"/>
    <property type="molecule type" value="Genomic_DNA"/>
</dbReference>
<protein>
    <submittedName>
        <fullName evidence="3">Alcohol dehydrogenase</fullName>
        <ecNumber evidence="3">1.1.1.1</ecNumber>
    </submittedName>
</protein>
<dbReference type="Gene3D" id="3.40.50.720">
    <property type="entry name" value="NAD(P)-binding Rossmann-like Domain"/>
    <property type="match status" value="1"/>
</dbReference>
<evidence type="ECO:0000313" key="3">
    <source>
        <dbReference type="EMBL" id="CUS55039.1"/>
    </source>
</evidence>
<dbReference type="InterPro" id="IPR013154">
    <property type="entry name" value="ADH-like_N"/>
</dbReference>
<name>A0A160TYT7_9ZZZZ</name>
<dbReference type="CDD" id="cd08274">
    <property type="entry name" value="MDR9"/>
    <property type="match status" value="1"/>
</dbReference>
<dbReference type="InterPro" id="IPR013149">
    <property type="entry name" value="ADH-like_C"/>
</dbReference>
<dbReference type="InterPro" id="IPR020843">
    <property type="entry name" value="ER"/>
</dbReference>
<feature type="domain" description="Enoyl reductase (ER)" evidence="2">
    <location>
        <begin position="15"/>
        <end position="352"/>
    </location>
</feature>
<sequence length="377" mass="40749">MITATMNAVVLTGHGGLDKLEILSDYPTPTAGPGEVLIEVRACGLNNTDIWVREGAYGTDENPDEVASWRRGQPNSLIFPRIQGGDIAGYIVEVGSGVSRSRQGERVMVDFSLYNTETESMAYIDYIGHGRDGGYADYCVVPAENAYVVDNDLHETELATFCCAYLTAEHMLDRVRVKKGETVVVTGASGGVGSGLIQLCRARGAIPVAISSSGYEERLTSVGAEAVLIRNSNSLSLQFESAMPGRSVDVVADLVGGELFPDLINLLKPEGRYICAGAIAGPVVPLDLRTVYLKHLELHGSSQGSRAAFSNLLGYIRTGKVQPLLDRVYALSQIHRAQQDFISKQFFGKLVVVPDRFYDASKPQSTTEVLIREPVSN</sequence>
<dbReference type="InterPro" id="IPR036291">
    <property type="entry name" value="NAD(P)-bd_dom_sf"/>
</dbReference>
<organism evidence="3">
    <name type="scientific">hydrothermal vent metagenome</name>
    <dbReference type="NCBI Taxonomy" id="652676"/>
    <lineage>
        <taxon>unclassified sequences</taxon>
        <taxon>metagenomes</taxon>
        <taxon>ecological metagenomes</taxon>
    </lineage>
</organism>
<dbReference type="SUPFAM" id="SSF51735">
    <property type="entry name" value="NAD(P)-binding Rossmann-fold domains"/>
    <property type="match status" value="1"/>
</dbReference>
<dbReference type="AlphaFoldDB" id="A0A160TYT7"/>